<feature type="compositionally biased region" description="Low complexity" evidence="1">
    <location>
        <begin position="237"/>
        <end position="259"/>
    </location>
</feature>
<feature type="region of interest" description="Disordered" evidence="1">
    <location>
        <begin position="219"/>
        <end position="302"/>
    </location>
</feature>
<comment type="caution">
    <text evidence="2">The sequence shown here is derived from an EMBL/GenBank/DDBJ whole genome shotgun (WGS) entry which is preliminary data.</text>
</comment>
<accession>A0A438JK37</accession>
<dbReference type="SUPFAM" id="SSF53474">
    <property type="entry name" value="alpha/beta-Hydrolases"/>
    <property type="match status" value="1"/>
</dbReference>
<dbReference type="PANTHER" id="PTHR43329">
    <property type="entry name" value="EPOXIDE HYDROLASE"/>
    <property type="match status" value="1"/>
</dbReference>
<dbReference type="InterPro" id="IPR029058">
    <property type="entry name" value="AB_hydrolase_fold"/>
</dbReference>
<evidence type="ECO:0000313" key="2">
    <source>
        <dbReference type="EMBL" id="RVX09312.1"/>
    </source>
</evidence>
<proteinExistence type="predicted"/>
<protein>
    <submittedName>
        <fullName evidence="2">Uncharacterized protein</fullName>
    </submittedName>
</protein>
<dbReference type="AlphaFoldDB" id="A0A438JK37"/>
<reference evidence="2 3" key="1">
    <citation type="journal article" date="2018" name="PLoS Genet.">
        <title>Population sequencing reveals clonal diversity and ancestral inbreeding in the grapevine cultivar Chardonnay.</title>
        <authorList>
            <person name="Roach M.J."/>
            <person name="Johnson D.L."/>
            <person name="Bohlmann J."/>
            <person name="van Vuuren H.J."/>
            <person name="Jones S.J."/>
            <person name="Pretorius I.S."/>
            <person name="Schmidt S.A."/>
            <person name="Borneman A.R."/>
        </authorList>
    </citation>
    <scope>NUCLEOTIDE SEQUENCE [LARGE SCALE GENOMIC DNA]</scope>
    <source>
        <strain evidence="3">cv. Chardonnay</strain>
        <tissue evidence="2">Leaf</tissue>
    </source>
</reference>
<sequence length="302" mass="32570">MADALTKPLSSHQFQFLCTQIGIANRSIVLQGHVRDSDSVSSSQGIFVADGGIVGAGFSSREDFGALPAFQVAVVHPERVSGVIILGAPFTPPGAFAIQMQLFPKGFYVQRWRPGRAEADFGRFDVKTVIRNIYILFCRSELQVASDDQEIMDLVDPSTPLPVWFTQEDLKVYSSLYENSGFHTAPLSNGDGGEGGRRSLESESSVGLYTHMGNCSPPTLASASPSSWPSSHPPPQSSSSLPSISSCSKLSKSSAASSPIERRTPKPMPKLLKSSLTTAKPDAGRRSVWWTRSTPPQRRSPA</sequence>
<organism evidence="2 3">
    <name type="scientific">Vitis vinifera</name>
    <name type="common">Grape</name>
    <dbReference type="NCBI Taxonomy" id="29760"/>
    <lineage>
        <taxon>Eukaryota</taxon>
        <taxon>Viridiplantae</taxon>
        <taxon>Streptophyta</taxon>
        <taxon>Embryophyta</taxon>
        <taxon>Tracheophyta</taxon>
        <taxon>Spermatophyta</taxon>
        <taxon>Magnoliopsida</taxon>
        <taxon>eudicotyledons</taxon>
        <taxon>Gunneridae</taxon>
        <taxon>Pentapetalae</taxon>
        <taxon>rosids</taxon>
        <taxon>Vitales</taxon>
        <taxon>Vitaceae</taxon>
        <taxon>Viteae</taxon>
        <taxon>Vitis</taxon>
    </lineage>
</organism>
<gene>
    <name evidence="2" type="ORF">CK203_015201</name>
</gene>
<dbReference type="EMBL" id="QGNW01000038">
    <property type="protein sequence ID" value="RVX09312.1"/>
    <property type="molecule type" value="Genomic_DNA"/>
</dbReference>
<evidence type="ECO:0000256" key="1">
    <source>
        <dbReference type="SAM" id="MobiDB-lite"/>
    </source>
</evidence>
<dbReference type="Gene3D" id="3.40.50.1820">
    <property type="entry name" value="alpha/beta hydrolase"/>
    <property type="match status" value="1"/>
</dbReference>
<feature type="region of interest" description="Disordered" evidence="1">
    <location>
        <begin position="184"/>
        <end position="203"/>
    </location>
</feature>
<name>A0A438JK37_VITVI</name>
<evidence type="ECO:0000313" key="3">
    <source>
        <dbReference type="Proteomes" id="UP000288805"/>
    </source>
</evidence>
<dbReference type="Proteomes" id="UP000288805">
    <property type="component" value="Unassembled WGS sequence"/>
</dbReference>
<feature type="compositionally biased region" description="Polar residues" evidence="1">
    <location>
        <begin position="290"/>
        <end position="302"/>
    </location>
</feature>
<feature type="compositionally biased region" description="Low complexity" evidence="1">
    <location>
        <begin position="219"/>
        <end position="230"/>
    </location>
</feature>